<dbReference type="InterPro" id="IPR005545">
    <property type="entry name" value="YCII"/>
</dbReference>
<comment type="similarity">
    <text evidence="1">Belongs to the YciI family.</text>
</comment>
<evidence type="ECO:0000313" key="3">
    <source>
        <dbReference type="EMBL" id="MCO1656435.1"/>
    </source>
</evidence>
<sequence length="117" mass="12723">MRYLLAVQNDESVPLPTGADWDASLSRVEAVNEEMRAEGVWVFAGGLRSSESSTVVRVQNGTTTMTDGPFAETKEQLGGFWVIEVADLDAALAWAEKCAAACWGPIEVRPFDELSQD</sequence>
<dbReference type="InterPro" id="IPR011008">
    <property type="entry name" value="Dimeric_a/b-barrel"/>
</dbReference>
<feature type="domain" description="YCII-related" evidence="2">
    <location>
        <begin position="1"/>
        <end position="110"/>
    </location>
</feature>
<dbReference type="PANTHER" id="PTHR35174:SF3">
    <property type="entry name" value="BLL7171 PROTEIN"/>
    <property type="match status" value="1"/>
</dbReference>
<dbReference type="Pfam" id="PF03795">
    <property type="entry name" value="YCII"/>
    <property type="match status" value="1"/>
</dbReference>
<accession>A0ABT1A0K4</accession>
<proteinExistence type="inferred from homology"/>
<dbReference type="SUPFAM" id="SSF54909">
    <property type="entry name" value="Dimeric alpha+beta barrel"/>
    <property type="match status" value="1"/>
</dbReference>
<keyword evidence="4" id="KW-1185">Reference proteome</keyword>
<protein>
    <recommendedName>
        <fullName evidence="2">YCII-related domain-containing protein</fullName>
    </recommendedName>
</protein>
<comment type="caution">
    <text evidence="3">The sequence shown here is derived from an EMBL/GenBank/DDBJ whole genome shotgun (WGS) entry which is preliminary data.</text>
</comment>
<evidence type="ECO:0000259" key="2">
    <source>
        <dbReference type="Pfam" id="PF03795"/>
    </source>
</evidence>
<dbReference type="Proteomes" id="UP001165283">
    <property type="component" value="Unassembled WGS sequence"/>
</dbReference>
<name>A0ABT1A0K4_9PSEU</name>
<reference evidence="3" key="1">
    <citation type="submission" date="2021-04" db="EMBL/GenBank/DDBJ databases">
        <title>Pseudonocardia sp. nov., isolated from sandy soil of mangrove forest.</title>
        <authorList>
            <person name="Zan Z."/>
            <person name="Huang R."/>
            <person name="Liu W."/>
        </authorList>
    </citation>
    <scope>NUCLEOTIDE SEQUENCE</scope>
    <source>
        <strain evidence="3">S2-4</strain>
    </source>
</reference>
<evidence type="ECO:0000256" key="1">
    <source>
        <dbReference type="ARBA" id="ARBA00007689"/>
    </source>
</evidence>
<dbReference type="RefSeq" id="WP_252439144.1">
    <property type="nucleotide sequence ID" value="NZ_JAGSOV010000034.1"/>
</dbReference>
<gene>
    <name evidence="3" type="ORF">KDL28_15345</name>
</gene>
<dbReference type="EMBL" id="JAGSOV010000034">
    <property type="protein sequence ID" value="MCO1656435.1"/>
    <property type="molecule type" value="Genomic_DNA"/>
</dbReference>
<dbReference type="PANTHER" id="PTHR35174">
    <property type="entry name" value="BLL7171 PROTEIN-RELATED"/>
    <property type="match status" value="1"/>
</dbReference>
<organism evidence="3 4">
    <name type="scientific">Pseudonocardia humida</name>
    <dbReference type="NCBI Taxonomy" id="2800819"/>
    <lineage>
        <taxon>Bacteria</taxon>
        <taxon>Bacillati</taxon>
        <taxon>Actinomycetota</taxon>
        <taxon>Actinomycetes</taxon>
        <taxon>Pseudonocardiales</taxon>
        <taxon>Pseudonocardiaceae</taxon>
        <taxon>Pseudonocardia</taxon>
    </lineage>
</organism>
<evidence type="ECO:0000313" key="4">
    <source>
        <dbReference type="Proteomes" id="UP001165283"/>
    </source>
</evidence>
<dbReference type="Gene3D" id="3.30.70.1060">
    <property type="entry name" value="Dimeric alpha+beta barrel"/>
    <property type="match status" value="1"/>
</dbReference>